<dbReference type="Gene3D" id="3.30.200.20">
    <property type="entry name" value="Phosphorylase Kinase, domain 1"/>
    <property type="match status" value="1"/>
</dbReference>
<dbReference type="Gene3D" id="1.10.510.10">
    <property type="entry name" value="Transferase(Phosphotransferase) domain 1"/>
    <property type="match status" value="1"/>
</dbReference>
<protein>
    <recommendedName>
        <fullName evidence="7">Protein kinase domain-containing protein</fullName>
    </recommendedName>
</protein>
<dbReference type="PROSITE" id="PS00108">
    <property type="entry name" value="PROTEIN_KINASE_ST"/>
    <property type="match status" value="1"/>
</dbReference>
<evidence type="ECO:0000256" key="3">
    <source>
        <dbReference type="ARBA" id="ARBA00022777"/>
    </source>
</evidence>
<dbReference type="Pfam" id="PF00069">
    <property type="entry name" value="Pkinase"/>
    <property type="match status" value="1"/>
</dbReference>
<dbReference type="InterPro" id="IPR008271">
    <property type="entry name" value="Ser/Thr_kinase_AS"/>
</dbReference>
<keyword evidence="2" id="KW-0547">Nucleotide-binding</keyword>
<keyword evidence="6" id="KW-0812">Transmembrane</keyword>
<keyword evidence="6" id="KW-1133">Transmembrane helix</keyword>
<dbReference type="EMBL" id="UINC01116374">
    <property type="protein sequence ID" value="SVC88071.1"/>
    <property type="molecule type" value="Genomic_DNA"/>
</dbReference>
<feature type="transmembrane region" description="Helical" evidence="6">
    <location>
        <begin position="267"/>
        <end position="284"/>
    </location>
</feature>
<evidence type="ECO:0000256" key="5">
    <source>
        <dbReference type="SAM" id="MobiDB-lite"/>
    </source>
</evidence>
<feature type="domain" description="Protein kinase" evidence="7">
    <location>
        <begin position="1"/>
        <end position="225"/>
    </location>
</feature>
<keyword evidence="4" id="KW-0067">ATP-binding</keyword>
<organism evidence="8">
    <name type="scientific">marine metagenome</name>
    <dbReference type="NCBI Taxonomy" id="408172"/>
    <lineage>
        <taxon>unclassified sequences</taxon>
        <taxon>metagenomes</taxon>
        <taxon>ecological metagenomes</taxon>
    </lineage>
</organism>
<dbReference type="CDD" id="cd14014">
    <property type="entry name" value="STKc_PknB_like"/>
    <property type="match status" value="1"/>
</dbReference>
<dbReference type="InterPro" id="IPR000719">
    <property type="entry name" value="Prot_kinase_dom"/>
</dbReference>
<evidence type="ECO:0000256" key="4">
    <source>
        <dbReference type="ARBA" id="ARBA00022840"/>
    </source>
</evidence>
<dbReference type="PANTHER" id="PTHR43289">
    <property type="entry name" value="MITOGEN-ACTIVATED PROTEIN KINASE KINASE KINASE 20-RELATED"/>
    <property type="match status" value="1"/>
</dbReference>
<evidence type="ECO:0000259" key="7">
    <source>
        <dbReference type="PROSITE" id="PS50011"/>
    </source>
</evidence>
<dbReference type="AlphaFoldDB" id="A0A382QUR4"/>
<keyword evidence="1" id="KW-0808">Transferase</keyword>
<dbReference type="GO" id="GO:0004674">
    <property type="term" value="F:protein serine/threonine kinase activity"/>
    <property type="evidence" value="ECO:0007669"/>
    <property type="project" value="TreeGrafter"/>
</dbReference>
<dbReference type="InterPro" id="IPR011009">
    <property type="entry name" value="Kinase-like_dom_sf"/>
</dbReference>
<feature type="compositionally biased region" description="Basic and acidic residues" evidence="5">
    <location>
        <begin position="312"/>
        <end position="324"/>
    </location>
</feature>
<reference evidence="8" key="1">
    <citation type="submission" date="2018-05" db="EMBL/GenBank/DDBJ databases">
        <authorList>
            <person name="Lanie J.A."/>
            <person name="Ng W.-L."/>
            <person name="Kazmierczak K.M."/>
            <person name="Andrzejewski T.M."/>
            <person name="Davidsen T.M."/>
            <person name="Wayne K.J."/>
            <person name="Tettelin H."/>
            <person name="Glass J.I."/>
            <person name="Rusch D."/>
            <person name="Podicherti R."/>
            <person name="Tsui H.-C.T."/>
            <person name="Winkler M.E."/>
        </authorList>
    </citation>
    <scope>NUCLEOTIDE SEQUENCE</scope>
</reference>
<dbReference type="PANTHER" id="PTHR43289:SF30">
    <property type="entry name" value="NON-SPECIFIC SERINE_THREONINE PROTEIN KINASE"/>
    <property type="match status" value="1"/>
</dbReference>
<evidence type="ECO:0000256" key="2">
    <source>
        <dbReference type="ARBA" id="ARBA00022741"/>
    </source>
</evidence>
<feature type="region of interest" description="Disordered" evidence="5">
    <location>
        <begin position="288"/>
        <end position="324"/>
    </location>
</feature>
<dbReference type="PROSITE" id="PS50011">
    <property type="entry name" value="PROTEIN_KINASE_DOM"/>
    <property type="match status" value="1"/>
</dbReference>
<keyword evidence="3" id="KW-0418">Kinase</keyword>
<feature type="non-terminal residue" evidence="8">
    <location>
        <position position="324"/>
    </location>
</feature>
<dbReference type="GO" id="GO:0005524">
    <property type="term" value="F:ATP binding"/>
    <property type="evidence" value="ECO:0007669"/>
    <property type="project" value="UniProtKB-KW"/>
</dbReference>
<name>A0A382QUR4_9ZZZZ</name>
<evidence type="ECO:0000313" key="8">
    <source>
        <dbReference type="EMBL" id="SVC88071.1"/>
    </source>
</evidence>
<sequence>MALADMRREVQKSRALSHPNIIRIHDLIQQSGEDPLISLEYVDGTDLTAIAATKTNGVFDWVAIKDWMLQLANALEYAHEEKIVHRDLKPGNIMISRTGRLKLADFGIAASVADSLSRSSMQGFVSGTTLYMSPQQMEGAAPKETDDVYAFGATIYELLTSRPPFYTGDVVHQVLQVTPTPPSQRLGEFGFVGQIPPHVQELVMACLAKVPEGRPQSMGAILDWIKSEGKAEGAIPKPSTKTIKHAAPVAAGGEPAGVAQESGSSGWSTYVVAVVLLIICFAVGKMAGGDKKEKQPPGNDDNGSARVLPASLEKEKQPPKNDDN</sequence>
<evidence type="ECO:0000256" key="6">
    <source>
        <dbReference type="SAM" id="Phobius"/>
    </source>
</evidence>
<accession>A0A382QUR4</accession>
<evidence type="ECO:0000256" key="1">
    <source>
        <dbReference type="ARBA" id="ARBA00022679"/>
    </source>
</evidence>
<keyword evidence="6" id="KW-0472">Membrane</keyword>
<dbReference type="SMART" id="SM00220">
    <property type="entry name" value="S_TKc"/>
    <property type="match status" value="1"/>
</dbReference>
<dbReference type="SUPFAM" id="SSF56112">
    <property type="entry name" value="Protein kinase-like (PK-like)"/>
    <property type="match status" value="1"/>
</dbReference>
<proteinExistence type="predicted"/>
<gene>
    <name evidence="8" type="ORF">METZ01_LOCUS340925</name>
</gene>